<comment type="caution">
    <text evidence="6">The sequence shown here is derived from an EMBL/GenBank/DDBJ whole genome shotgun (WGS) entry which is preliminary data.</text>
</comment>
<dbReference type="Gene3D" id="1.20.900.10">
    <property type="entry name" value="Dbl homology (DH) domain"/>
    <property type="match status" value="1"/>
</dbReference>
<accession>A0AAV4WE60</accession>
<feature type="domain" description="DH" evidence="5">
    <location>
        <begin position="696"/>
        <end position="823"/>
    </location>
</feature>
<dbReference type="InterPro" id="IPR001452">
    <property type="entry name" value="SH3_domain"/>
</dbReference>
<dbReference type="GO" id="GO:0005085">
    <property type="term" value="F:guanyl-nucleotide exchange factor activity"/>
    <property type="evidence" value="ECO:0007669"/>
    <property type="project" value="InterPro"/>
</dbReference>
<feature type="compositionally biased region" description="Basic and acidic residues" evidence="3">
    <location>
        <begin position="667"/>
        <end position="688"/>
    </location>
</feature>
<dbReference type="SMART" id="SM00326">
    <property type="entry name" value="SH3"/>
    <property type="match status" value="4"/>
</dbReference>
<sequence>MIHQSCPCKQGDVVQVKERIDKQWSHGVSKNGEGSFPIGFTIELKIPLLNEEESLFAVSNDFSAEEDGDLTLKKLAQPKYNLFHCMTERDLVVGKQPIDSNWWKGEIDGQCGIFPLTHVWKVNKKLLPQANTLKKMSQKAKVKMNMKAQIDEEMDLFQDEIVTIIEEVEKGWYRGECNGRKGIFPASFVTILSEDSIPTISQPSLNNEMNAAAIASIQSDNHTGYDCINSGIMPYGRTIYPFIAEYANELSFKGGEIVNLIRYVDDNWLEGEIDGKIGIFPSNFINIVVDCPKSEKSSCKIKENCNNNDDINLFPEDTYGRVKYDFFPQLEGDVTLKEGDTVTLIRKIDSNWYEVVTDNGETGICPESYIEIIGSGPPSYNEVMGAVNDFPVNNSSITTDNDFSKMKSFDSSFNDSACSNLLNLNSFSSQKEKSTNSNFSFSNSHNVISHSSESFDVSFLDSSFDSVNNYDNHSNQACLNDSGIINDWKGSELSTSVPSRESYQNVPEINESNALSKWNSEILDNSKRDSLISTSSRTPARPPPPTNTQYSRNNSILNSSDSSLNSNRLSVISASSQSSTEASCERVNVEEMKSLLLQKEQTLKIRMACKNKLENERGQCNGVFVSNEIKVQLSKINEDIAQLEQEIANLRSQIPENNINQNNSEESEAREKEANRRKELELKRREQEKKKKMKEQRECIITELLQTERDYLSDLKLLQETFLTNPSEAKEKGINVPLLFGNLDEVIDVARRLLRRLQKVSRDTELIGECFVDLSDEMKEAYGHYCRNHDEVNSVIDKIDQQSAAGQYLHHKVEIMKTTNKLF</sequence>
<feature type="compositionally biased region" description="Low complexity" evidence="3">
    <location>
        <begin position="654"/>
        <end position="664"/>
    </location>
</feature>
<evidence type="ECO:0000313" key="6">
    <source>
        <dbReference type="EMBL" id="GIY80563.1"/>
    </source>
</evidence>
<dbReference type="EMBL" id="BPLQ01014521">
    <property type="protein sequence ID" value="GIY80563.1"/>
    <property type="molecule type" value="Genomic_DNA"/>
</dbReference>
<evidence type="ECO:0000259" key="4">
    <source>
        <dbReference type="PROSITE" id="PS50002"/>
    </source>
</evidence>
<dbReference type="InterPro" id="IPR036028">
    <property type="entry name" value="SH3-like_dom_sf"/>
</dbReference>
<dbReference type="InterPro" id="IPR051492">
    <property type="entry name" value="Dynamin-Rho_GEF"/>
</dbReference>
<dbReference type="PROSITE" id="PS50002">
    <property type="entry name" value="SH3"/>
    <property type="match status" value="3"/>
</dbReference>
<dbReference type="InterPro" id="IPR000219">
    <property type="entry name" value="DH_dom"/>
</dbReference>
<protein>
    <submittedName>
        <fullName evidence="6">Dynamin-binding protein</fullName>
    </submittedName>
</protein>
<evidence type="ECO:0000256" key="3">
    <source>
        <dbReference type="SAM" id="MobiDB-lite"/>
    </source>
</evidence>
<dbReference type="Pfam" id="PF14604">
    <property type="entry name" value="SH3_9"/>
    <property type="match status" value="1"/>
</dbReference>
<dbReference type="InterPro" id="IPR035899">
    <property type="entry name" value="DBL_dom_sf"/>
</dbReference>
<keyword evidence="7" id="KW-1185">Reference proteome</keyword>
<dbReference type="Gene3D" id="2.30.30.40">
    <property type="entry name" value="SH3 Domains"/>
    <property type="match status" value="4"/>
</dbReference>
<evidence type="ECO:0000256" key="1">
    <source>
        <dbReference type="ARBA" id="ARBA00022443"/>
    </source>
</evidence>
<reference evidence="6 7" key="1">
    <citation type="submission" date="2021-06" db="EMBL/GenBank/DDBJ databases">
        <title>Caerostris darwini draft genome.</title>
        <authorList>
            <person name="Kono N."/>
            <person name="Arakawa K."/>
        </authorList>
    </citation>
    <scope>NUCLEOTIDE SEQUENCE [LARGE SCALE GENOMIC DNA]</scope>
</reference>
<dbReference type="Pfam" id="PF00621">
    <property type="entry name" value="RhoGEF"/>
    <property type="match status" value="1"/>
</dbReference>
<feature type="region of interest" description="Disordered" evidence="3">
    <location>
        <begin position="654"/>
        <end position="688"/>
    </location>
</feature>
<dbReference type="PANTHER" id="PTHR22834">
    <property type="entry name" value="NUCLEAR FUSION PROTEIN FUS2"/>
    <property type="match status" value="1"/>
</dbReference>
<dbReference type="PRINTS" id="PR00499">
    <property type="entry name" value="P67PHOX"/>
</dbReference>
<dbReference type="SUPFAM" id="SSF50044">
    <property type="entry name" value="SH3-domain"/>
    <property type="match status" value="4"/>
</dbReference>
<evidence type="ECO:0000313" key="7">
    <source>
        <dbReference type="Proteomes" id="UP001054837"/>
    </source>
</evidence>
<feature type="compositionally biased region" description="Low complexity" evidence="3">
    <location>
        <begin position="551"/>
        <end position="564"/>
    </location>
</feature>
<evidence type="ECO:0000256" key="2">
    <source>
        <dbReference type="PROSITE-ProRule" id="PRU00192"/>
    </source>
</evidence>
<dbReference type="SMART" id="SM00325">
    <property type="entry name" value="RhoGEF"/>
    <property type="match status" value="1"/>
</dbReference>
<organism evidence="6 7">
    <name type="scientific">Caerostris darwini</name>
    <dbReference type="NCBI Taxonomy" id="1538125"/>
    <lineage>
        <taxon>Eukaryota</taxon>
        <taxon>Metazoa</taxon>
        <taxon>Ecdysozoa</taxon>
        <taxon>Arthropoda</taxon>
        <taxon>Chelicerata</taxon>
        <taxon>Arachnida</taxon>
        <taxon>Araneae</taxon>
        <taxon>Araneomorphae</taxon>
        <taxon>Entelegynae</taxon>
        <taxon>Araneoidea</taxon>
        <taxon>Araneidae</taxon>
        <taxon>Caerostris</taxon>
    </lineage>
</organism>
<feature type="region of interest" description="Disordered" evidence="3">
    <location>
        <begin position="528"/>
        <end position="564"/>
    </location>
</feature>
<dbReference type="PROSITE" id="PS50010">
    <property type="entry name" value="DH_2"/>
    <property type="match status" value="1"/>
</dbReference>
<evidence type="ECO:0000259" key="5">
    <source>
        <dbReference type="PROSITE" id="PS50010"/>
    </source>
</evidence>
<feature type="domain" description="SH3" evidence="4">
    <location>
        <begin position="231"/>
        <end position="290"/>
    </location>
</feature>
<gene>
    <name evidence="6" type="primary">Dnmbp</name>
    <name evidence="6" type="ORF">CDAR_433411</name>
</gene>
<dbReference type="SUPFAM" id="SSF48065">
    <property type="entry name" value="DBL homology domain (DH-domain)"/>
    <property type="match status" value="1"/>
</dbReference>
<name>A0AAV4WE60_9ARAC</name>
<feature type="domain" description="SH3" evidence="4">
    <location>
        <begin position="315"/>
        <end position="375"/>
    </location>
</feature>
<dbReference type="AlphaFoldDB" id="A0AAV4WE60"/>
<dbReference type="GO" id="GO:0005737">
    <property type="term" value="C:cytoplasm"/>
    <property type="evidence" value="ECO:0007669"/>
    <property type="project" value="TreeGrafter"/>
</dbReference>
<keyword evidence="1 2" id="KW-0728">SH3 domain</keyword>
<dbReference type="Proteomes" id="UP001054837">
    <property type="component" value="Unassembled WGS sequence"/>
</dbReference>
<dbReference type="PANTHER" id="PTHR22834:SF20">
    <property type="entry name" value="SH3 DOMAIN-CONTAINING PROTEIN"/>
    <property type="match status" value="1"/>
</dbReference>
<proteinExistence type="predicted"/>
<dbReference type="Pfam" id="PF00018">
    <property type="entry name" value="SH3_1"/>
    <property type="match status" value="2"/>
</dbReference>
<feature type="domain" description="SH3" evidence="4">
    <location>
        <begin position="135"/>
        <end position="194"/>
    </location>
</feature>